<dbReference type="GO" id="GO:0009451">
    <property type="term" value="P:RNA modification"/>
    <property type="evidence" value="ECO:0007669"/>
    <property type="project" value="InterPro"/>
</dbReference>
<feature type="repeat" description="PPR" evidence="2">
    <location>
        <begin position="348"/>
        <end position="378"/>
    </location>
</feature>
<dbReference type="PANTHER" id="PTHR47926:SF365">
    <property type="entry name" value="DYW DOMAIN-CONTAINING PROTEIN"/>
    <property type="match status" value="1"/>
</dbReference>
<accession>A0A7J7CPA7</accession>
<dbReference type="Pfam" id="PF01535">
    <property type="entry name" value="PPR"/>
    <property type="match status" value="3"/>
</dbReference>
<evidence type="ECO:0000313" key="3">
    <source>
        <dbReference type="EMBL" id="KAF5735923.1"/>
    </source>
</evidence>
<dbReference type="NCBIfam" id="TIGR00756">
    <property type="entry name" value="PPR"/>
    <property type="match status" value="6"/>
</dbReference>
<evidence type="ECO:0008006" key="5">
    <source>
        <dbReference type="Google" id="ProtNLM"/>
    </source>
</evidence>
<feature type="repeat" description="PPR" evidence="2">
    <location>
        <begin position="115"/>
        <end position="149"/>
    </location>
</feature>
<name>A0A7J7CPA7_TRIWF</name>
<evidence type="ECO:0000256" key="2">
    <source>
        <dbReference type="PROSITE-ProRule" id="PRU00708"/>
    </source>
</evidence>
<dbReference type="InterPro" id="IPR046848">
    <property type="entry name" value="E_motif"/>
</dbReference>
<dbReference type="FunCoup" id="A0A7J7CPA7">
    <property type="interactions" value="1230"/>
</dbReference>
<comment type="caution">
    <text evidence="3">The sequence shown here is derived from an EMBL/GenBank/DDBJ whole genome shotgun (WGS) entry which is preliminary data.</text>
</comment>
<gene>
    <name evidence="3" type="ORF">HS088_TW14G00053</name>
</gene>
<dbReference type="EMBL" id="JAAARO010000014">
    <property type="protein sequence ID" value="KAF5735923.1"/>
    <property type="molecule type" value="Genomic_DNA"/>
</dbReference>
<dbReference type="Pfam" id="PF12854">
    <property type="entry name" value="PPR_1"/>
    <property type="match status" value="1"/>
</dbReference>
<dbReference type="GO" id="GO:0003723">
    <property type="term" value="F:RNA binding"/>
    <property type="evidence" value="ECO:0007669"/>
    <property type="project" value="InterPro"/>
</dbReference>
<dbReference type="PROSITE" id="PS51375">
    <property type="entry name" value="PPR"/>
    <property type="match status" value="3"/>
</dbReference>
<organism evidence="3 4">
    <name type="scientific">Tripterygium wilfordii</name>
    <name type="common">Thunder God vine</name>
    <dbReference type="NCBI Taxonomy" id="458696"/>
    <lineage>
        <taxon>Eukaryota</taxon>
        <taxon>Viridiplantae</taxon>
        <taxon>Streptophyta</taxon>
        <taxon>Embryophyta</taxon>
        <taxon>Tracheophyta</taxon>
        <taxon>Spermatophyta</taxon>
        <taxon>Magnoliopsida</taxon>
        <taxon>eudicotyledons</taxon>
        <taxon>Gunneridae</taxon>
        <taxon>Pentapetalae</taxon>
        <taxon>rosids</taxon>
        <taxon>fabids</taxon>
        <taxon>Celastrales</taxon>
        <taxon>Celastraceae</taxon>
        <taxon>Tripterygium</taxon>
    </lineage>
</organism>
<dbReference type="PANTHER" id="PTHR47926">
    <property type="entry name" value="PENTATRICOPEPTIDE REPEAT-CONTAINING PROTEIN"/>
    <property type="match status" value="1"/>
</dbReference>
<dbReference type="Proteomes" id="UP000593562">
    <property type="component" value="Unassembled WGS sequence"/>
</dbReference>
<protein>
    <recommendedName>
        <fullName evidence="5">Pentatricopeptide repeat-containing protein</fullName>
    </recommendedName>
</protein>
<dbReference type="InterPro" id="IPR002885">
    <property type="entry name" value="PPR_rpt"/>
</dbReference>
<proteinExistence type="predicted"/>
<dbReference type="Pfam" id="PF13041">
    <property type="entry name" value="PPR_2"/>
    <property type="match status" value="2"/>
</dbReference>
<dbReference type="InterPro" id="IPR011990">
    <property type="entry name" value="TPR-like_helical_dom_sf"/>
</dbReference>
<dbReference type="FunFam" id="1.25.40.10:FF:000442">
    <property type="entry name" value="Pentatricopeptide repeat-containing protein At3g49710"/>
    <property type="match status" value="1"/>
</dbReference>
<dbReference type="InParanoid" id="A0A7J7CPA7"/>
<dbReference type="FunFam" id="1.25.40.10:FF:001237">
    <property type="entry name" value="Pentatricopeptide repeat-containing protein"/>
    <property type="match status" value="1"/>
</dbReference>
<dbReference type="Pfam" id="PF20431">
    <property type="entry name" value="E_motif"/>
    <property type="match status" value="1"/>
</dbReference>
<dbReference type="OrthoDB" id="1868351at2759"/>
<sequence>MARISMQELVRFRPTIRNRHLEIVQSNPTLFHSRSSSPSCYSGENRTFSIYHSSLKLLRGSTCQSIKQLLQIQAHLLTSGIFYNPYWSSRVLQHSLYFGDFDYTVLIFGCIDSPNTFCVNTLIEGYLSSSNPRQAVGFYFEMLKNGFSPNSFTFVPLFGCCSKAECVESGQKLHGQAVKTCVDWMLPVQNSLIHMYGNCGATAYARKVFDLMSQKDLVSWNSIIDGYARVGNLNVAHKLFDLMPERNVVSWNAIINGYLNGGKPGVSLKLYRKMVEIGLRTNDTTMVCVLTACGRSARLKEGRSLHGFLFKTFLKLSIMIYTALIDMYSRCQKVETARRVFNLTIDRNLVCWNAIILGHCIHGSPEDGLKLYAEMVDQIGLGDGETNPPDGITFIGILCACARTGKLTDGRKYYSEMVSVYNIKPNFAHYWCMANVHVSAGLVQEAEEMLRNMPEDVEDLSSESMVWANLLASCRFQGDVELGERIAKALIDREPWNFAYYRLLLNIYAVAGRWGDVAAVKDIMKERRIGRIPGSRLVDLKQIVHGLKVKRSLQEEILAVT</sequence>
<reference evidence="3 4" key="1">
    <citation type="journal article" date="2020" name="Nat. Commun.">
        <title>Genome of Tripterygium wilfordii and identification of cytochrome P450 involved in triptolide biosynthesis.</title>
        <authorList>
            <person name="Tu L."/>
            <person name="Su P."/>
            <person name="Zhang Z."/>
            <person name="Gao L."/>
            <person name="Wang J."/>
            <person name="Hu T."/>
            <person name="Zhou J."/>
            <person name="Zhang Y."/>
            <person name="Zhao Y."/>
            <person name="Liu Y."/>
            <person name="Song Y."/>
            <person name="Tong Y."/>
            <person name="Lu Y."/>
            <person name="Yang J."/>
            <person name="Xu C."/>
            <person name="Jia M."/>
            <person name="Peters R.J."/>
            <person name="Huang L."/>
            <person name="Gao W."/>
        </authorList>
    </citation>
    <scope>NUCLEOTIDE SEQUENCE [LARGE SCALE GENOMIC DNA]</scope>
    <source>
        <strain evidence="4">cv. XIE 37</strain>
        <tissue evidence="3">Leaf</tissue>
    </source>
</reference>
<evidence type="ECO:0000313" key="4">
    <source>
        <dbReference type="Proteomes" id="UP000593562"/>
    </source>
</evidence>
<dbReference type="AlphaFoldDB" id="A0A7J7CPA7"/>
<feature type="repeat" description="PPR" evidence="2">
    <location>
        <begin position="216"/>
        <end position="250"/>
    </location>
</feature>
<dbReference type="SUPFAM" id="SSF48452">
    <property type="entry name" value="TPR-like"/>
    <property type="match status" value="1"/>
</dbReference>
<evidence type="ECO:0000256" key="1">
    <source>
        <dbReference type="ARBA" id="ARBA00022737"/>
    </source>
</evidence>
<dbReference type="InterPro" id="IPR046960">
    <property type="entry name" value="PPR_At4g14850-like_plant"/>
</dbReference>
<keyword evidence="4" id="KW-1185">Reference proteome</keyword>
<keyword evidence="1" id="KW-0677">Repeat</keyword>
<dbReference type="Gene3D" id="1.25.40.10">
    <property type="entry name" value="Tetratricopeptide repeat domain"/>
    <property type="match status" value="3"/>
</dbReference>